<sequence>SPNDTYFFNSTSPNRPTTSLILDSYIEDIENYMIMIEHSARINNQNLVFCNQEIDSSLIYRDKKGFKYFKRESGMKILNAAKVSLDGEGRFTSKTYRESGI</sequence>
<reference evidence="1" key="1">
    <citation type="submission" date="2021-06" db="EMBL/GenBank/DDBJ databases">
        <authorList>
            <person name="Kallberg Y."/>
            <person name="Tangrot J."/>
            <person name="Rosling A."/>
        </authorList>
    </citation>
    <scope>NUCLEOTIDE SEQUENCE</scope>
    <source>
        <strain evidence="1">MA461A</strain>
    </source>
</reference>
<comment type="caution">
    <text evidence="1">The sequence shown here is derived from an EMBL/GenBank/DDBJ whole genome shotgun (WGS) entry which is preliminary data.</text>
</comment>
<dbReference type="EMBL" id="CAJVQC010030799">
    <property type="protein sequence ID" value="CAG8746670.1"/>
    <property type="molecule type" value="Genomic_DNA"/>
</dbReference>
<gene>
    <name evidence="1" type="ORF">RPERSI_LOCUS13737</name>
</gene>
<organism evidence="1 2">
    <name type="scientific">Racocetra persica</name>
    <dbReference type="NCBI Taxonomy" id="160502"/>
    <lineage>
        <taxon>Eukaryota</taxon>
        <taxon>Fungi</taxon>
        <taxon>Fungi incertae sedis</taxon>
        <taxon>Mucoromycota</taxon>
        <taxon>Glomeromycotina</taxon>
        <taxon>Glomeromycetes</taxon>
        <taxon>Diversisporales</taxon>
        <taxon>Gigasporaceae</taxon>
        <taxon>Racocetra</taxon>
    </lineage>
</organism>
<feature type="non-terminal residue" evidence="1">
    <location>
        <position position="101"/>
    </location>
</feature>
<keyword evidence="2" id="KW-1185">Reference proteome</keyword>
<proteinExistence type="predicted"/>
<dbReference type="Proteomes" id="UP000789920">
    <property type="component" value="Unassembled WGS sequence"/>
</dbReference>
<name>A0ACA9QCA9_9GLOM</name>
<evidence type="ECO:0000313" key="1">
    <source>
        <dbReference type="EMBL" id="CAG8746670.1"/>
    </source>
</evidence>
<evidence type="ECO:0000313" key="2">
    <source>
        <dbReference type="Proteomes" id="UP000789920"/>
    </source>
</evidence>
<feature type="non-terminal residue" evidence="1">
    <location>
        <position position="1"/>
    </location>
</feature>
<accession>A0ACA9QCA9</accession>
<protein>
    <submittedName>
        <fullName evidence="1">16462_t:CDS:1</fullName>
    </submittedName>
</protein>